<accession>A0AAN6N4M7</accession>
<feature type="compositionally biased region" description="Basic and acidic residues" evidence="1">
    <location>
        <begin position="16"/>
        <end position="26"/>
    </location>
</feature>
<feature type="compositionally biased region" description="Polar residues" evidence="1">
    <location>
        <begin position="1"/>
        <end position="10"/>
    </location>
</feature>
<organism evidence="2 3">
    <name type="scientific">Diplogelasinospora grovesii</name>
    <dbReference type="NCBI Taxonomy" id="303347"/>
    <lineage>
        <taxon>Eukaryota</taxon>
        <taxon>Fungi</taxon>
        <taxon>Dikarya</taxon>
        <taxon>Ascomycota</taxon>
        <taxon>Pezizomycotina</taxon>
        <taxon>Sordariomycetes</taxon>
        <taxon>Sordariomycetidae</taxon>
        <taxon>Sordariales</taxon>
        <taxon>Diplogelasinosporaceae</taxon>
        <taxon>Diplogelasinospora</taxon>
    </lineage>
</organism>
<sequence length="139" mass="15138">MEQDNVTNAAKTKRTVSLDKADHDNNKQMTSNATTTNNVPRPGSGGPAVGAGTGSVTVYNPQTGAYDEQKDYVTASGIVHHHREKCDAHGNYLHRDVDVRPDGSRHTHRVSVNPSERTRVEVDTEFSAGVTYHTTANRP</sequence>
<name>A0AAN6N4M7_9PEZI</name>
<keyword evidence="3" id="KW-1185">Reference proteome</keyword>
<dbReference type="Proteomes" id="UP001303473">
    <property type="component" value="Unassembled WGS sequence"/>
</dbReference>
<evidence type="ECO:0000256" key="1">
    <source>
        <dbReference type="SAM" id="MobiDB-lite"/>
    </source>
</evidence>
<feature type="compositionally biased region" description="Gly residues" evidence="1">
    <location>
        <begin position="43"/>
        <end position="53"/>
    </location>
</feature>
<feature type="compositionally biased region" description="Polar residues" evidence="1">
    <location>
        <begin position="27"/>
        <end position="39"/>
    </location>
</feature>
<evidence type="ECO:0000313" key="3">
    <source>
        <dbReference type="Proteomes" id="UP001303473"/>
    </source>
</evidence>
<comment type="caution">
    <text evidence="2">The sequence shown here is derived from an EMBL/GenBank/DDBJ whole genome shotgun (WGS) entry which is preliminary data.</text>
</comment>
<reference evidence="3" key="1">
    <citation type="journal article" date="2023" name="Mol. Phylogenet. Evol.">
        <title>Genome-scale phylogeny and comparative genomics of the fungal order Sordariales.</title>
        <authorList>
            <person name="Hensen N."/>
            <person name="Bonometti L."/>
            <person name="Westerberg I."/>
            <person name="Brannstrom I.O."/>
            <person name="Guillou S."/>
            <person name="Cros-Aarteil S."/>
            <person name="Calhoun S."/>
            <person name="Haridas S."/>
            <person name="Kuo A."/>
            <person name="Mondo S."/>
            <person name="Pangilinan J."/>
            <person name="Riley R."/>
            <person name="LaButti K."/>
            <person name="Andreopoulos B."/>
            <person name="Lipzen A."/>
            <person name="Chen C."/>
            <person name="Yan M."/>
            <person name="Daum C."/>
            <person name="Ng V."/>
            <person name="Clum A."/>
            <person name="Steindorff A."/>
            <person name="Ohm R.A."/>
            <person name="Martin F."/>
            <person name="Silar P."/>
            <person name="Natvig D.O."/>
            <person name="Lalanne C."/>
            <person name="Gautier V."/>
            <person name="Ament-Velasquez S.L."/>
            <person name="Kruys A."/>
            <person name="Hutchinson M.I."/>
            <person name="Powell A.J."/>
            <person name="Barry K."/>
            <person name="Miller A.N."/>
            <person name="Grigoriev I.V."/>
            <person name="Debuchy R."/>
            <person name="Gladieux P."/>
            <person name="Hiltunen Thoren M."/>
            <person name="Johannesson H."/>
        </authorList>
    </citation>
    <scope>NUCLEOTIDE SEQUENCE [LARGE SCALE GENOMIC DNA]</scope>
    <source>
        <strain evidence="3">CBS 340.73</strain>
    </source>
</reference>
<gene>
    <name evidence="2" type="ORF">QBC46DRAFT_388861</name>
</gene>
<proteinExistence type="predicted"/>
<dbReference type="EMBL" id="MU853818">
    <property type="protein sequence ID" value="KAK3938994.1"/>
    <property type="molecule type" value="Genomic_DNA"/>
</dbReference>
<feature type="region of interest" description="Disordered" evidence="1">
    <location>
        <begin position="98"/>
        <end position="118"/>
    </location>
</feature>
<feature type="region of interest" description="Disordered" evidence="1">
    <location>
        <begin position="1"/>
        <end position="56"/>
    </location>
</feature>
<protein>
    <submittedName>
        <fullName evidence="2">Uncharacterized protein</fullName>
    </submittedName>
</protein>
<evidence type="ECO:0000313" key="2">
    <source>
        <dbReference type="EMBL" id="KAK3938994.1"/>
    </source>
</evidence>
<dbReference type="AlphaFoldDB" id="A0AAN6N4M7"/>